<dbReference type="PANTHER" id="PTHR11075:SF54">
    <property type="entry name" value="LARGE RIBOSOMAL SUBUNIT PROTEIN ML62"/>
    <property type="match status" value="1"/>
</dbReference>
<dbReference type="GO" id="GO:0070126">
    <property type="term" value="P:mitochondrial translational termination"/>
    <property type="evidence" value="ECO:0007669"/>
    <property type="project" value="TreeGrafter"/>
</dbReference>
<gene>
    <name evidence="1" type="ORF">DID88_001765</name>
</gene>
<reference evidence="1 2" key="1">
    <citation type="submission" date="2018-06" db="EMBL/GenBank/DDBJ databases">
        <title>Genome Sequence of the Brown Rot Fungal Pathogen Monilinia fructigena.</title>
        <authorList>
            <person name="Landi L."/>
            <person name="De Miccolis Angelini R.M."/>
            <person name="Pollastro S."/>
            <person name="Abate D."/>
            <person name="Faretra F."/>
            <person name="Romanazzi G."/>
        </authorList>
    </citation>
    <scope>NUCLEOTIDE SEQUENCE [LARGE SCALE GENOMIC DNA]</scope>
    <source>
        <strain evidence="1 2">Mfrg269</strain>
    </source>
</reference>
<evidence type="ECO:0000313" key="2">
    <source>
        <dbReference type="Proteomes" id="UP000249056"/>
    </source>
</evidence>
<protein>
    <recommendedName>
        <fullName evidence="3">Prokaryotic-type class I peptide chain release factors domain-containing protein</fullName>
    </recommendedName>
</protein>
<dbReference type="OrthoDB" id="270639at2759"/>
<organism evidence="1 2">
    <name type="scientific">Monilinia fructigena</name>
    <dbReference type="NCBI Taxonomy" id="38457"/>
    <lineage>
        <taxon>Eukaryota</taxon>
        <taxon>Fungi</taxon>
        <taxon>Dikarya</taxon>
        <taxon>Ascomycota</taxon>
        <taxon>Pezizomycotina</taxon>
        <taxon>Leotiomycetes</taxon>
        <taxon>Helotiales</taxon>
        <taxon>Sclerotiniaceae</taxon>
        <taxon>Monilinia</taxon>
    </lineage>
</organism>
<sequence>MHCSSAFVQLTAKLLQPSFQVVKQPACVLSFQAKPILSNLDLKACKFYSVQSTDEAEHEVARKWYSEFNDSTILKKIAKTTYVHSGGAGGQKVNKTASKANTIWSMKDLEAILPSIISKGLRRGTHYQQRVKHLQASANIARLKMKKQHGDKKKSRSVSGGFFIPQVFVHGRMPGTNQVRLHYIRLSEEITVNQ</sequence>
<evidence type="ECO:0008006" key="3">
    <source>
        <dbReference type="Google" id="ProtNLM"/>
    </source>
</evidence>
<dbReference type="GO" id="GO:0005762">
    <property type="term" value="C:mitochondrial large ribosomal subunit"/>
    <property type="evidence" value="ECO:0007669"/>
    <property type="project" value="TreeGrafter"/>
</dbReference>
<dbReference type="AlphaFoldDB" id="A0A395IXX7"/>
<comment type="caution">
    <text evidence="1">The sequence shown here is derived from an EMBL/GenBank/DDBJ whole genome shotgun (WGS) entry which is preliminary data.</text>
</comment>
<dbReference type="GO" id="GO:0004045">
    <property type="term" value="F:peptidyl-tRNA hydrolase activity"/>
    <property type="evidence" value="ECO:0007669"/>
    <property type="project" value="TreeGrafter"/>
</dbReference>
<dbReference type="EMBL" id="QKRW01000013">
    <property type="protein sequence ID" value="RAL64734.1"/>
    <property type="molecule type" value="Genomic_DNA"/>
</dbReference>
<dbReference type="InterPro" id="IPR052104">
    <property type="entry name" value="Mito_Release_Factor_mL62"/>
</dbReference>
<accession>A0A395IXX7</accession>
<dbReference type="Gene3D" id="3.30.160.20">
    <property type="match status" value="1"/>
</dbReference>
<dbReference type="GO" id="GO:0016150">
    <property type="term" value="F:translation release factor activity, codon nonspecific"/>
    <property type="evidence" value="ECO:0007669"/>
    <property type="project" value="TreeGrafter"/>
</dbReference>
<dbReference type="PANTHER" id="PTHR11075">
    <property type="entry name" value="PEPTIDE CHAIN RELEASE FACTOR"/>
    <property type="match status" value="1"/>
</dbReference>
<keyword evidence="2" id="KW-1185">Reference proteome</keyword>
<evidence type="ECO:0000313" key="1">
    <source>
        <dbReference type="EMBL" id="RAL64734.1"/>
    </source>
</evidence>
<proteinExistence type="predicted"/>
<dbReference type="Proteomes" id="UP000249056">
    <property type="component" value="Unassembled WGS sequence"/>
</dbReference>
<name>A0A395IXX7_9HELO</name>